<organism evidence="1 2">
    <name type="scientific">Microbotryum silenes-dioicae</name>
    <dbReference type="NCBI Taxonomy" id="796604"/>
    <lineage>
        <taxon>Eukaryota</taxon>
        <taxon>Fungi</taxon>
        <taxon>Dikarya</taxon>
        <taxon>Basidiomycota</taxon>
        <taxon>Pucciniomycotina</taxon>
        <taxon>Microbotryomycetes</taxon>
        <taxon>Microbotryales</taxon>
        <taxon>Microbotryaceae</taxon>
        <taxon>Microbotryum</taxon>
    </lineage>
</organism>
<sequence length="216" mass="24719">MYFADWCWRMCYQKSFSQPRCWVVPPTLPSLHPQGLSDEVRKPLGKLGAIIDLAEASADRETRASRTAARHALGKLPKSITKAQKQQFWLWLIENAVKKDVHRKLIYGVTLTCVLHHLAHTASDGCPHCGERDNFTHFFFIYDHSREYWRLILQLLSVALGQAVADGVQPSEVESPHIMLGVRASRLSDSIVVRVVLAIAFNKLYLARWHRHKIQI</sequence>
<dbReference type="EMBL" id="FQNC01000041">
    <property type="protein sequence ID" value="SGY34853.1"/>
    <property type="molecule type" value="Genomic_DNA"/>
</dbReference>
<accession>A0A2X0M3K1</accession>
<dbReference type="AlphaFoldDB" id="A0A2X0M3K1"/>
<dbReference type="Proteomes" id="UP000249464">
    <property type="component" value="Unassembled WGS sequence"/>
</dbReference>
<reference evidence="1 2" key="1">
    <citation type="submission" date="2016-11" db="EMBL/GenBank/DDBJ databases">
        <authorList>
            <person name="Jaros S."/>
            <person name="Januszkiewicz K."/>
            <person name="Wedrychowicz H."/>
        </authorList>
    </citation>
    <scope>NUCLEOTIDE SEQUENCE [LARGE SCALE GENOMIC DNA]</scope>
</reference>
<protein>
    <submittedName>
        <fullName evidence="1">BQ5605_C002g01691 protein</fullName>
    </submittedName>
</protein>
<proteinExistence type="predicted"/>
<name>A0A2X0M3K1_9BASI</name>
<keyword evidence="2" id="KW-1185">Reference proteome</keyword>
<evidence type="ECO:0000313" key="1">
    <source>
        <dbReference type="EMBL" id="SGY34853.1"/>
    </source>
</evidence>
<evidence type="ECO:0000313" key="2">
    <source>
        <dbReference type="Proteomes" id="UP000249464"/>
    </source>
</evidence>
<gene>
    <name evidence="1" type="primary">BQ5605_C002g01691</name>
    <name evidence="1" type="ORF">BQ5605_C002G01691</name>
</gene>